<proteinExistence type="inferred from homology"/>
<organism evidence="5 6">
    <name type="scientific">Actinopolyspora mzabensis</name>
    <dbReference type="NCBI Taxonomy" id="995066"/>
    <lineage>
        <taxon>Bacteria</taxon>
        <taxon>Bacillati</taxon>
        <taxon>Actinomycetota</taxon>
        <taxon>Actinomycetes</taxon>
        <taxon>Actinopolysporales</taxon>
        <taxon>Actinopolysporaceae</taxon>
        <taxon>Actinopolyspora</taxon>
    </lineage>
</organism>
<name>A0A1G9CYQ6_ACTMZ</name>
<dbReference type="InterPro" id="IPR025734">
    <property type="entry name" value="EspG"/>
</dbReference>
<evidence type="ECO:0000313" key="5">
    <source>
        <dbReference type="EMBL" id="SDK56817.1"/>
    </source>
</evidence>
<reference evidence="6" key="1">
    <citation type="submission" date="2016-10" db="EMBL/GenBank/DDBJ databases">
        <authorList>
            <person name="Varghese N."/>
            <person name="Submissions S."/>
        </authorList>
    </citation>
    <scope>NUCLEOTIDE SEQUENCE [LARGE SCALE GENOMIC DNA]</scope>
    <source>
        <strain evidence="6">DSM 45460</strain>
    </source>
</reference>
<gene>
    <name evidence="5" type="ORF">SAMN04487820_109160</name>
</gene>
<evidence type="ECO:0000256" key="1">
    <source>
        <dbReference type="ARBA" id="ARBA00004496"/>
    </source>
</evidence>
<dbReference type="AlphaFoldDB" id="A0A1G9CYQ6"/>
<keyword evidence="6" id="KW-1185">Reference proteome</keyword>
<evidence type="ECO:0000256" key="2">
    <source>
        <dbReference type="ARBA" id="ARBA00006411"/>
    </source>
</evidence>
<evidence type="ECO:0000256" key="4">
    <source>
        <dbReference type="ARBA" id="ARBA00023186"/>
    </source>
</evidence>
<comment type="similarity">
    <text evidence="2">Belongs to the EspG family.</text>
</comment>
<dbReference type="OrthoDB" id="3679349at2"/>
<evidence type="ECO:0000313" key="6">
    <source>
        <dbReference type="Proteomes" id="UP000199213"/>
    </source>
</evidence>
<evidence type="ECO:0000256" key="3">
    <source>
        <dbReference type="ARBA" id="ARBA00022490"/>
    </source>
</evidence>
<sequence>MTGVLGASDPDEPVSLSDLEFDVLLEHLGIADPPLVLRVPSPGRTHQRRRELCEVAWRSMTERGLCHGNTPIDSLRRMMSVLEAPTREVDGRCWAGRSVRMLAAASGEGDASEAVLAVKEEQRLWLRPAAPTGLAREALSVLPEVAAGSGRSVSLPSAALEAAASEAGDDLPALRAALCARGVRADEAEMLVGMLDGVQASGQFGAAVRRKPAGRYRVEHVVGFFDSRAGRYLQLRRDTSSGEPWSTVAPVDRRGLVNRVAELAAEPLPR</sequence>
<dbReference type="Pfam" id="PF14011">
    <property type="entry name" value="ESX-1_EspG"/>
    <property type="match status" value="1"/>
</dbReference>
<keyword evidence="3" id="KW-0963">Cytoplasm</keyword>
<comment type="subcellular location">
    <subcellularLocation>
        <location evidence="1">Cytoplasm</location>
    </subcellularLocation>
</comment>
<dbReference type="EMBL" id="FNFM01000009">
    <property type="protein sequence ID" value="SDK56817.1"/>
    <property type="molecule type" value="Genomic_DNA"/>
</dbReference>
<keyword evidence="4" id="KW-0143">Chaperone</keyword>
<protein>
    <submittedName>
        <fullName evidence="5">EspG family protein</fullName>
    </submittedName>
</protein>
<accession>A0A1G9CYQ6</accession>
<dbReference type="Proteomes" id="UP000199213">
    <property type="component" value="Unassembled WGS sequence"/>
</dbReference>